<accession>A0A1S8TXE0</accession>
<dbReference type="EMBL" id="LZZM01000011">
    <property type="protein sequence ID" value="OOM82428.1"/>
    <property type="molecule type" value="Genomic_DNA"/>
</dbReference>
<gene>
    <name evidence="1" type="ORF">CLPUN_01300</name>
</gene>
<keyword evidence="2" id="KW-1185">Reference proteome</keyword>
<name>A0A1S8TXE0_9CLOT</name>
<dbReference type="STRING" id="29367.CLPUN_01300"/>
<evidence type="ECO:0000313" key="1">
    <source>
        <dbReference type="EMBL" id="OOM82428.1"/>
    </source>
</evidence>
<dbReference type="OrthoDB" id="501284at2"/>
<comment type="caution">
    <text evidence="1">The sequence shown here is derived from an EMBL/GenBank/DDBJ whole genome shotgun (WGS) entry which is preliminary data.</text>
</comment>
<reference evidence="1 2" key="1">
    <citation type="submission" date="2016-05" db="EMBL/GenBank/DDBJ databases">
        <title>Microbial solvent formation.</title>
        <authorList>
            <person name="Poehlein A."/>
            <person name="Montoya Solano J.D."/>
            <person name="Flitsch S."/>
            <person name="Krabben P."/>
            <person name="Duerre P."/>
            <person name="Daniel R."/>
        </authorList>
    </citation>
    <scope>NUCLEOTIDE SEQUENCE [LARGE SCALE GENOMIC DNA]</scope>
    <source>
        <strain evidence="1 2">DSM 2619</strain>
    </source>
</reference>
<dbReference type="Proteomes" id="UP000190890">
    <property type="component" value="Unassembled WGS sequence"/>
</dbReference>
<protein>
    <submittedName>
        <fullName evidence="1">Uncharacterized protein</fullName>
    </submittedName>
</protein>
<evidence type="ECO:0000313" key="2">
    <source>
        <dbReference type="Proteomes" id="UP000190890"/>
    </source>
</evidence>
<organism evidence="1 2">
    <name type="scientific">Clostridium puniceum</name>
    <dbReference type="NCBI Taxonomy" id="29367"/>
    <lineage>
        <taxon>Bacteria</taxon>
        <taxon>Bacillati</taxon>
        <taxon>Bacillota</taxon>
        <taxon>Clostridia</taxon>
        <taxon>Eubacteriales</taxon>
        <taxon>Clostridiaceae</taxon>
        <taxon>Clostridium</taxon>
    </lineage>
</organism>
<dbReference type="AlphaFoldDB" id="A0A1S8TXE0"/>
<proteinExistence type="predicted"/>
<sequence>MIEINSVFKYVDSTHEERIRVIDIIDKFIYIVKDILYEPKRDKVHRKVLQISLL</sequence>
<dbReference type="RefSeq" id="WP_158078666.1">
    <property type="nucleotide sequence ID" value="NZ_LZZM01000011.1"/>
</dbReference>